<dbReference type="AlphaFoldDB" id="A0A9W4DN09"/>
<evidence type="ECO:0000313" key="1">
    <source>
        <dbReference type="EMBL" id="CAG6393129.1"/>
    </source>
</evidence>
<evidence type="ECO:0000313" key="2">
    <source>
        <dbReference type="Proteomes" id="UP001152519"/>
    </source>
</evidence>
<name>A0A9W4DN09_9ACTN</name>
<gene>
    <name evidence="1" type="ORF">SCOCK_20160</name>
</gene>
<reference evidence="1" key="1">
    <citation type="submission" date="2021-05" db="EMBL/GenBank/DDBJ databases">
        <authorList>
            <person name="Arsene-Ploetze F."/>
        </authorList>
    </citation>
    <scope>NUCLEOTIDE SEQUENCE</scope>
    <source>
        <strain evidence="1">DSM 42138</strain>
    </source>
</reference>
<accession>A0A9W4DN09</accession>
<organism evidence="1 2">
    <name type="scientific">Actinacidiphila cocklensis</name>
    <dbReference type="NCBI Taxonomy" id="887465"/>
    <lineage>
        <taxon>Bacteria</taxon>
        <taxon>Bacillati</taxon>
        <taxon>Actinomycetota</taxon>
        <taxon>Actinomycetes</taxon>
        <taxon>Kitasatosporales</taxon>
        <taxon>Streptomycetaceae</taxon>
        <taxon>Actinacidiphila</taxon>
    </lineage>
</organism>
<protein>
    <submittedName>
        <fullName evidence="1">Uncharacterized protein</fullName>
    </submittedName>
</protein>
<sequence length="20" mass="2125">MAHLKGVAKIGDARVHGCFN</sequence>
<comment type="caution">
    <text evidence="1">The sequence shown here is derived from an EMBL/GenBank/DDBJ whole genome shotgun (WGS) entry which is preliminary data.</text>
</comment>
<proteinExistence type="predicted"/>
<dbReference type="EMBL" id="CAJSLV010000048">
    <property type="protein sequence ID" value="CAG6393129.1"/>
    <property type="molecule type" value="Genomic_DNA"/>
</dbReference>
<dbReference type="Proteomes" id="UP001152519">
    <property type="component" value="Unassembled WGS sequence"/>
</dbReference>
<keyword evidence="2" id="KW-1185">Reference proteome</keyword>